<dbReference type="Proteomes" id="UP000002051">
    <property type="component" value="Unassembled WGS sequence"/>
</dbReference>
<reference evidence="3 5" key="3">
    <citation type="journal article" date="2011" name="Nature">
        <title>The Medicago genome provides insight into the evolution of rhizobial symbioses.</title>
        <authorList>
            <person name="Young N.D."/>
            <person name="Debelle F."/>
            <person name="Oldroyd G.E."/>
            <person name="Geurts R."/>
            <person name="Cannon S.B."/>
            <person name="Udvardi M.K."/>
            <person name="Benedito V.A."/>
            <person name="Mayer K.F."/>
            <person name="Gouzy J."/>
            <person name="Schoof H."/>
            <person name="Van de Peer Y."/>
            <person name="Proost S."/>
            <person name="Cook D.R."/>
            <person name="Meyers B.C."/>
            <person name="Spannagl M."/>
            <person name="Cheung F."/>
            <person name="De Mita S."/>
            <person name="Krishnakumar V."/>
            <person name="Gundlach H."/>
            <person name="Zhou S."/>
            <person name="Mudge J."/>
            <person name="Bharti A.K."/>
            <person name="Murray J.D."/>
            <person name="Naoumkina M.A."/>
            <person name="Rosen B."/>
            <person name="Silverstein K.A."/>
            <person name="Tang H."/>
            <person name="Rombauts S."/>
            <person name="Zhao P.X."/>
            <person name="Zhou P."/>
            <person name="Barbe V."/>
            <person name="Bardou P."/>
            <person name="Bechner M."/>
            <person name="Bellec A."/>
            <person name="Berger A."/>
            <person name="Berges H."/>
            <person name="Bidwell S."/>
            <person name="Bisseling T."/>
            <person name="Choisne N."/>
            <person name="Couloux A."/>
            <person name="Denny R."/>
            <person name="Deshpande S."/>
            <person name="Dai X."/>
            <person name="Doyle J.J."/>
            <person name="Dudez A.M."/>
            <person name="Farmer A.D."/>
            <person name="Fouteau S."/>
            <person name="Franken C."/>
            <person name="Gibelin C."/>
            <person name="Gish J."/>
            <person name="Goldstein S."/>
            <person name="Gonzalez A.J."/>
            <person name="Green P.J."/>
            <person name="Hallab A."/>
            <person name="Hartog M."/>
            <person name="Hua A."/>
            <person name="Humphray S.J."/>
            <person name="Jeong D.H."/>
            <person name="Jing Y."/>
            <person name="Jocker A."/>
            <person name="Kenton S.M."/>
            <person name="Kim D.J."/>
            <person name="Klee K."/>
            <person name="Lai H."/>
            <person name="Lang C."/>
            <person name="Lin S."/>
            <person name="Macmil S.L."/>
            <person name="Magdelenat G."/>
            <person name="Matthews L."/>
            <person name="McCorrison J."/>
            <person name="Monaghan E.L."/>
            <person name="Mun J.H."/>
            <person name="Najar F.Z."/>
            <person name="Nicholson C."/>
            <person name="Noirot C."/>
            <person name="O'Bleness M."/>
            <person name="Paule C.R."/>
            <person name="Poulain J."/>
            <person name="Prion F."/>
            <person name="Qin B."/>
            <person name="Qu C."/>
            <person name="Retzel E.F."/>
            <person name="Riddle C."/>
            <person name="Sallet E."/>
            <person name="Samain S."/>
            <person name="Samson N."/>
            <person name="Sanders I."/>
            <person name="Saurat O."/>
            <person name="Scarpelli C."/>
            <person name="Schiex T."/>
            <person name="Segurens B."/>
            <person name="Severin A.J."/>
            <person name="Sherrier D.J."/>
            <person name="Shi R."/>
            <person name="Sims S."/>
            <person name="Singer S.R."/>
            <person name="Sinharoy S."/>
            <person name="Sterck L."/>
            <person name="Viollet A."/>
            <person name="Wang B.B."/>
            <person name="Wang K."/>
            <person name="Wang M."/>
            <person name="Wang X."/>
            <person name="Warfsmann J."/>
            <person name="Weissenbach J."/>
            <person name="White D.D."/>
            <person name="White J.D."/>
            <person name="Wiley G.B."/>
            <person name="Wincker P."/>
            <person name="Xing Y."/>
            <person name="Yang L."/>
            <person name="Yao Z."/>
            <person name="Ying F."/>
            <person name="Zhai J."/>
            <person name="Zhou L."/>
            <person name="Zuber A."/>
            <person name="Denarie J."/>
            <person name="Dixon R.A."/>
            <person name="May G.D."/>
            <person name="Schwartz D.C."/>
            <person name="Rogers J."/>
            <person name="Quetier F."/>
            <person name="Town C.D."/>
            <person name="Roe B.A."/>
        </authorList>
    </citation>
    <scope>NUCLEOTIDE SEQUENCE [LARGE SCALE GENOMIC DNA]</scope>
    <source>
        <strain evidence="3">A17</strain>
        <strain evidence="4 5">cv. Jemalong A17</strain>
    </source>
</reference>
<accession>A2Q3X9</accession>
<evidence type="ECO:0000259" key="1">
    <source>
        <dbReference type="Pfam" id="PF13966"/>
    </source>
</evidence>
<dbReference type="EnsemblPlants" id="AES79935">
    <property type="protein sequence ID" value="AES79935"/>
    <property type="gene ID" value="MTR_7g074860"/>
</dbReference>
<name>A2Q3X9_MEDTR</name>
<dbReference type="InterPro" id="IPR026960">
    <property type="entry name" value="RVT-Znf"/>
</dbReference>
<accession>G7KZB9</accession>
<proteinExistence type="predicted"/>
<dbReference type="EMBL" id="AC155890">
    <property type="protein sequence ID" value="ABN08329.1"/>
    <property type="molecule type" value="Genomic_DNA"/>
</dbReference>
<evidence type="ECO:0000313" key="2">
    <source>
        <dbReference type="EMBL" id="ABN08329.1"/>
    </source>
</evidence>
<sequence length="137" mass="15613">MFDASYHILFGSHSCSHFHLWGSPLELHMGSMQIPPRVRAIIWRLAHQCLPKHVNLLNHGIPCDDSCVSCDLLTNIQIYTFFVCSKATSSWELFGLHDTIMTIFLNANNFISTFFGRATTLNYGTTLYEVYGRVTTH</sequence>
<keyword evidence="5" id="KW-1185">Reference proteome</keyword>
<accession>A0A0C3W8I5</accession>
<reference evidence="3 5" key="4">
    <citation type="journal article" date="2014" name="BMC Genomics">
        <title>An improved genome release (version Mt4.0) for the model legume Medicago truncatula.</title>
        <authorList>
            <person name="Tang H."/>
            <person name="Krishnakumar V."/>
            <person name="Bidwell S."/>
            <person name="Rosen B."/>
            <person name="Chan A."/>
            <person name="Zhou S."/>
            <person name="Gentzbittel L."/>
            <person name="Childs K.L."/>
            <person name="Yandell M."/>
            <person name="Gundlach H."/>
            <person name="Mayer K.F."/>
            <person name="Schwartz D.C."/>
            <person name="Town C.D."/>
        </authorList>
    </citation>
    <scope>GENOME REANNOTATION</scope>
    <source>
        <strain evidence="4 5">cv. Jemalong A17</strain>
    </source>
</reference>
<evidence type="ECO:0000313" key="4">
    <source>
        <dbReference type="EnsemblPlants" id="AES79935"/>
    </source>
</evidence>
<organism evidence="2">
    <name type="scientific">Medicago truncatula</name>
    <name type="common">Barrel medic</name>
    <name type="synonym">Medicago tribuloides</name>
    <dbReference type="NCBI Taxonomy" id="3880"/>
    <lineage>
        <taxon>Eukaryota</taxon>
        <taxon>Viridiplantae</taxon>
        <taxon>Streptophyta</taxon>
        <taxon>Embryophyta</taxon>
        <taxon>Tracheophyta</taxon>
        <taxon>Spermatophyta</taxon>
        <taxon>Magnoliopsida</taxon>
        <taxon>eudicotyledons</taxon>
        <taxon>Gunneridae</taxon>
        <taxon>Pentapetalae</taxon>
        <taxon>rosids</taxon>
        <taxon>fabids</taxon>
        <taxon>Fabales</taxon>
        <taxon>Fabaceae</taxon>
        <taxon>Papilionoideae</taxon>
        <taxon>50 kb inversion clade</taxon>
        <taxon>NPAAA clade</taxon>
        <taxon>Hologalegina</taxon>
        <taxon>IRL clade</taxon>
        <taxon>Trifolieae</taxon>
        <taxon>Medicago</taxon>
    </lineage>
</organism>
<feature type="domain" description="Reverse transcriptase zinc-binding" evidence="1">
    <location>
        <begin position="31"/>
        <end position="91"/>
    </location>
</feature>
<dbReference type="EMBL" id="CM001223">
    <property type="protein sequence ID" value="AES79935.2"/>
    <property type="molecule type" value="Genomic_DNA"/>
</dbReference>
<evidence type="ECO:0000313" key="3">
    <source>
        <dbReference type="EMBL" id="AES79935.2"/>
    </source>
</evidence>
<dbReference type="Pfam" id="PF13966">
    <property type="entry name" value="zf-RVT"/>
    <property type="match status" value="1"/>
</dbReference>
<evidence type="ECO:0000313" key="5">
    <source>
        <dbReference type="Proteomes" id="UP000002051"/>
    </source>
</evidence>
<reference evidence="4" key="5">
    <citation type="submission" date="2015-04" db="UniProtKB">
        <authorList>
            <consortium name="EnsemblPlants"/>
        </authorList>
    </citation>
    <scope>IDENTIFICATION</scope>
    <source>
        <strain evidence="4">cv. Jemalong A17</strain>
    </source>
</reference>
<protein>
    <submittedName>
        <fullName evidence="2">Somatotropin hormone</fullName>
    </submittedName>
</protein>
<dbReference type="HOGENOM" id="CLU_1868182_0_0_1"/>
<reference evidence="2" key="2">
    <citation type="submission" date="2007-03" db="EMBL/GenBank/DDBJ databases">
        <authorList>
            <consortium name="The International Medicago Genome Annotation Group"/>
        </authorList>
    </citation>
    <scope>NUCLEOTIDE SEQUENCE</scope>
</reference>
<dbReference type="AlphaFoldDB" id="A2Q3X9"/>
<gene>
    <name evidence="3" type="ordered locus">MTR_7g074860</name>
    <name evidence="2" type="ORF">MtrDRAFT_AC155890g28v2</name>
</gene>
<reference evidence="2" key="1">
    <citation type="submission" date="2005-05" db="EMBL/GenBank/DDBJ databases">
        <authorList>
            <person name="Town C.D."/>
        </authorList>
    </citation>
    <scope>NUCLEOTIDE SEQUENCE</scope>
</reference>
<dbReference type="PaxDb" id="3880-AES79935"/>